<dbReference type="GO" id="GO:0005524">
    <property type="term" value="F:ATP binding"/>
    <property type="evidence" value="ECO:0007669"/>
    <property type="project" value="UniProtKB-KW"/>
</dbReference>
<dbReference type="NCBIfam" id="TIGR00337">
    <property type="entry name" value="PyrG"/>
    <property type="match status" value="1"/>
</dbReference>
<keyword evidence="6" id="KW-0547">Nucleotide-binding</keyword>
<dbReference type="PANTHER" id="PTHR11550:SF0">
    <property type="entry name" value="CTP SYNTHASE-RELATED"/>
    <property type="match status" value="1"/>
</dbReference>
<evidence type="ECO:0000256" key="11">
    <source>
        <dbReference type="ARBA" id="ARBA00047781"/>
    </source>
</evidence>
<dbReference type="GO" id="GO:0046872">
    <property type="term" value="F:metal ion binding"/>
    <property type="evidence" value="ECO:0007669"/>
    <property type="project" value="UniProtKB-KW"/>
</dbReference>
<evidence type="ECO:0000256" key="7">
    <source>
        <dbReference type="ARBA" id="ARBA00022840"/>
    </source>
</evidence>
<dbReference type="SUPFAM" id="SSF52540">
    <property type="entry name" value="P-loop containing nucleoside triphosphate hydrolases"/>
    <property type="match status" value="1"/>
</dbReference>
<keyword evidence="4" id="KW-0436">Ligase</keyword>
<dbReference type="InterPro" id="IPR033828">
    <property type="entry name" value="GATase1_CTP_Synthase"/>
</dbReference>
<dbReference type="InterPro" id="IPR029062">
    <property type="entry name" value="Class_I_gatase-like"/>
</dbReference>
<dbReference type="AlphaFoldDB" id="A0A1F6Y4K5"/>
<dbReference type="InterPro" id="IPR017456">
    <property type="entry name" value="CTP_synthase_N"/>
</dbReference>
<evidence type="ECO:0000259" key="17">
    <source>
        <dbReference type="Pfam" id="PF06418"/>
    </source>
</evidence>
<evidence type="ECO:0000256" key="13">
    <source>
        <dbReference type="ARBA" id="ARBA00075170"/>
    </source>
</evidence>
<dbReference type="GO" id="GO:0044210">
    <property type="term" value="P:'de novo' CTP biosynthetic process"/>
    <property type="evidence" value="ECO:0007669"/>
    <property type="project" value="UniProtKB-UniPathway"/>
</dbReference>
<keyword evidence="10" id="KW-0665">Pyrimidine biosynthesis</keyword>
<keyword evidence="9" id="KW-0315">Glutamine amidotransferase</keyword>
<comment type="catalytic activity">
    <reaction evidence="11">
        <text>UTP + L-glutamine + ATP + H2O = CTP + L-glutamate + ADP + phosphate + 2 H(+)</text>
        <dbReference type="Rhea" id="RHEA:26426"/>
        <dbReference type="ChEBI" id="CHEBI:15377"/>
        <dbReference type="ChEBI" id="CHEBI:15378"/>
        <dbReference type="ChEBI" id="CHEBI:29985"/>
        <dbReference type="ChEBI" id="CHEBI:30616"/>
        <dbReference type="ChEBI" id="CHEBI:37563"/>
        <dbReference type="ChEBI" id="CHEBI:43474"/>
        <dbReference type="ChEBI" id="CHEBI:46398"/>
        <dbReference type="ChEBI" id="CHEBI:58359"/>
        <dbReference type="ChEBI" id="CHEBI:456216"/>
        <dbReference type="EC" id="6.3.4.2"/>
    </reaction>
</comment>
<evidence type="ECO:0000256" key="14">
    <source>
        <dbReference type="ARBA" id="ARBA00079941"/>
    </source>
</evidence>
<evidence type="ECO:0000256" key="2">
    <source>
        <dbReference type="ARBA" id="ARBA00007533"/>
    </source>
</evidence>
<name>A0A1F6Y4K5_9BACT</name>
<proteinExistence type="inferred from homology"/>
<dbReference type="Proteomes" id="UP000178661">
    <property type="component" value="Unassembled WGS sequence"/>
</dbReference>
<evidence type="ECO:0000313" key="18">
    <source>
        <dbReference type="EMBL" id="OGJ01320.1"/>
    </source>
</evidence>
<dbReference type="GO" id="GO:0019856">
    <property type="term" value="P:pyrimidine nucleobase biosynthetic process"/>
    <property type="evidence" value="ECO:0007669"/>
    <property type="project" value="TreeGrafter"/>
</dbReference>
<dbReference type="NCBIfam" id="NF003792">
    <property type="entry name" value="PRK05380.1"/>
    <property type="match status" value="1"/>
</dbReference>
<dbReference type="GO" id="GO:0003883">
    <property type="term" value="F:CTP synthase activity"/>
    <property type="evidence" value="ECO:0007669"/>
    <property type="project" value="UniProtKB-EC"/>
</dbReference>
<sequence length="555" mass="62389">MQKRETKYIFVVGGVISGVGKGITASSLGLILKNRGLTVTAIKIDPYINVDAGTMNPTEHGEVFVLSDGDETDQDMGNYERFLDLNLTRINYMTTGRVYKSVIDKERNLEYKGKCVEVVPHIPLEVIGRIKKASQNAKADVVIVEIGGTVGEYQNLLFLEAARMMKNEHPKDVIFVMVSYLPTPTKIGEMKTKPTQHAVRTLNASGIQPDILIARADVILDKKRKEKISFICNISTDRVISAPDVDSIYDIPINFEKEKLSDSLCDLMGLVSKKPDIKAWAKWKNFSKHTHNGKDTVKIAMIGKYFETGDYMLSDSYLSVIEAIKYSSYAQNRKPIISWLNSTDFEKFPAKLKDLKKYDGIILPGGFGTRGVEGNLKVVEYVRKNKIPYLGLCYGMQMMVIEYARNVLGLKDANTREVNPDSKNMVIDVMESQKEHLKNNLYGGSMRLGAYKAILRDKTLAKLSYGKKEIIERHRHRYEVSPAFVGDLEAKGLVFSGRSPDGHLMEIAELPQGNGQGKHPFFLGTQFHPEFLAHPLRPHPLFTAFIKACVKKKKK</sequence>
<evidence type="ECO:0000256" key="12">
    <source>
        <dbReference type="ARBA" id="ARBA00070745"/>
    </source>
</evidence>
<feature type="domain" description="Glutamine amidotransferase" evidence="16">
    <location>
        <begin position="313"/>
        <end position="547"/>
    </location>
</feature>
<dbReference type="GO" id="GO:0097268">
    <property type="term" value="C:cytoophidium"/>
    <property type="evidence" value="ECO:0007669"/>
    <property type="project" value="UniProtKB-ARBA"/>
</dbReference>
<evidence type="ECO:0000256" key="10">
    <source>
        <dbReference type="ARBA" id="ARBA00022975"/>
    </source>
</evidence>
<gene>
    <name evidence="18" type="ORF">A3G98_01060</name>
</gene>
<keyword evidence="7" id="KW-0067">ATP-binding</keyword>
<dbReference type="EC" id="6.3.4.2" evidence="3"/>
<dbReference type="FunFam" id="3.40.50.880:FF:000002">
    <property type="entry name" value="CTP synthase"/>
    <property type="match status" value="1"/>
</dbReference>
<dbReference type="UniPathway" id="UPA00159">
    <property type="reaction ID" value="UER00277"/>
</dbReference>
<dbReference type="FunFam" id="3.40.50.300:FF:000009">
    <property type="entry name" value="CTP synthase"/>
    <property type="match status" value="1"/>
</dbReference>
<dbReference type="Gene3D" id="3.40.50.880">
    <property type="match status" value="1"/>
</dbReference>
<dbReference type="PROSITE" id="PS51273">
    <property type="entry name" value="GATASE_TYPE_1"/>
    <property type="match status" value="1"/>
</dbReference>
<dbReference type="InterPro" id="IPR017926">
    <property type="entry name" value="GATASE"/>
</dbReference>
<evidence type="ECO:0000259" key="16">
    <source>
        <dbReference type="Pfam" id="PF00117"/>
    </source>
</evidence>
<evidence type="ECO:0000256" key="4">
    <source>
        <dbReference type="ARBA" id="ARBA00022598"/>
    </source>
</evidence>
<dbReference type="GO" id="GO:0042802">
    <property type="term" value="F:identical protein binding"/>
    <property type="evidence" value="ECO:0007669"/>
    <property type="project" value="TreeGrafter"/>
</dbReference>
<dbReference type="Pfam" id="PF00117">
    <property type="entry name" value="GATase"/>
    <property type="match status" value="1"/>
</dbReference>
<evidence type="ECO:0000256" key="1">
    <source>
        <dbReference type="ARBA" id="ARBA00005171"/>
    </source>
</evidence>
<evidence type="ECO:0000256" key="5">
    <source>
        <dbReference type="ARBA" id="ARBA00022723"/>
    </source>
</evidence>
<comment type="similarity">
    <text evidence="2">Belongs to the CTP synthase family.</text>
</comment>
<evidence type="ECO:0000313" key="19">
    <source>
        <dbReference type="Proteomes" id="UP000178661"/>
    </source>
</evidence>
<evidence type="ECO:0000256" key="6">
    <source>
        <dbReference type="ARBA" id="ARBA00022741"/>
    </source>
</evidence>
<evidence type="ECO:0000256" key="3">
    <source>
        <dbReference type="ARBA" id="ARBA00012291"/>
    </source>
</evidence>
<feature type="domain" description="CTP synthase N-terminal" evidence="17">
    <location>
        <begin position="7"/>
        <end position="269"/>
    </location>
</feature>
<keyword evidence="5" id="KW-0479">Metal-binding</keyword>
<dbReference type="SUPFAM" id="SSF52317">
    <property type="entry name" value="Class I glutamine amidotransferase-like"/>
    <property type="match status" value="1"/>
</dbReference>
<dbReference type="CDD" id="cd01746">
    <property type="entry name" value="GATase1_CTP_Synthase"/>
    <property type="match status" value="1"/>
</dbReference>
<dbReference type="InterPro" id="IPR004468">
    <property type="entry name" value="CTP_synthase"/>
</dbReference>
<dbReference type="EMBL" id="MFVR01000023">
    <property type="protein sequence ID" value="OGJ01320.1"/>
    <property type="molecule type" value="Genomic_DNA"/>
</dbReference>
<evidence type="ECO:0000256" key="8">
    <source>
        <dbReference type="ARBA" id="ARBA00022842"/>
    </source>
</evidence>
<keyword evidence="8" id="KW-0460">Magnesium</keyword>
<dbReference type="Gene3D" id="3.40.50.300">
    <property type="entry name" value="P-loop containing nucleotide triphosphate hydrolases"/>
    <property type="match status" value="1"/>
</dbReference>
<protein>
    <recommendedName>
        <fullName evidence="12">CTP synthase</fullName>
        <ecNumber evidence="3">6.3.4.2</ecNumber>
    </recommendedName>
    <alternativeName>
        <fullName evidence="14">Cytidine 5'-triphosphate synthase</fullName>
    </alternativeName>
    <alternativeName>
        <fullName evidence="15">Cytidine triphosphate synthetase</fullName>
    </alternativeName>
    <alternativeName>
        <fullName evidence="13">UTP--ammonia ligase</fullName>
    </alternativeName>
</protein>
<organism evidence="18 19">
    <name type="scientific">Candidatus Nomurabacteria bacterium RIFCSPLOWO2_12_FULL_37_8</name>
    <dbReference type="NCBI Taxonomy" id="1801793"/>
    <lineage>
        <taxon>Bacteria</taxon>
        <taxon>Candidatus Nomuraibacteriota</taxon>
    </lineage>
</organism>
<dbReference type="Pfam" id="PF06418">
    <property type="entry name" value="CTP_synth_N"/>
    <property type="match status" value="1"/>
</dbReference>
<accession>A0A1F6Y4K5</accession>
<comment type="caution">
    <text evidence="18">The sequence shown here is derived from an EMBL/GenBank/DDBJ whole genome shotgun (WGS) entry which is preliminary data.</text>
</comment>
<evidence type="ECO:0000256" key="15">
    <source>
        <dbReference type="ARBA" id="ARBA00083191"/>
    </source>
</evidence>
<dbReference type="PANTHER" id="PTHR11550">
    <property type="entry name" value="CTP SYNTHASE"/>
    <property type="match status" value="1"/>
</dbReference>
<evidence type="ECO:0000256" key="9">
    <source>
        <dbReference type="ARBA" id="ARBA00022962"/>
    </source>
</evidence>
<reference evidence="18 19" key="1">
    <citation type="journal article" date="2016" name="Nat. Commun.">
        <title>Thousands of microbial genomes shed light on interconnected biogeochemical processes in an aquifer system.</title>
        <authorList>
            <person name="Anantharaman K."/>
            <person name="Brown C.T."/>
            <person name="Hug L.A."/>
            <person name="Sharon I."/>
            <person name="Castelle C.J."/>
            <person name="Probst A.J."/>
            <person name="Thomas B.C."/>
            <person name="Singh A."/>
            <person name="Wilkins M.J."/>
            <person name="Karaoz U."/>
            <person name="Brodie E.L."/>
            <person name="Williams K.H."/>
            <person name="Hubbard S.S."/>
            <person name="Banfield J.F."/>
        </authorList>
    </citation>
    <scope>NUCLEOTIDE SEQUENCE [LARGE SCALE GENOMIC DNA]</scope>
</reference>
<comment type="pathway">
    <text evidence="1">Pyrimidine metabolism; CTP biosynthesis via de novo pathway; CTP from UDP: step 2/2.</text>
</comment>
<dbReference type="InterPro" id="IPR027417">
    <property type="entry name" value="P-loop_NTPase"/>
</dbReference>